<sequence length="495" mass="52695">MEGLPLGLVQRFERRLEGIVGNSFARVFGGKVVPQEVAQSLQREAELQVRELAGGRLLACNHYTVQLSPTDHERLMEDENRVTDLLADCVQEHLTEQRWDTYGDVVVSLERSETLHTGQFRISSSVDPDVSRRPATPRTAGDRPMSQPPGQYPQGDPYGQQGQYGYDQGQYGQDPNYGYGQPGYDQGYGQPGGAYPQSGGFPDQGYGQPGYPPPPPPAYGQPGYDQGYGQPGGGYPPQPGGGYPQSGGFPDQGYGQQPPGYGQQPPGYDQGYGQPGYPPPPPPAYGQPGYDQGYGQPGGGYPQSGGFPDQGYGQQPPAYGQPPGYEQTYAQPPGYGQPGGGYPPQPGGGYPQSGGFPDQGYGQQPPGYGQQPPGYDQGYGQPGYPPPPGPGGYPDAAPRQLTATLQLDDGSNRSYTLQQGSNVIGRGQEGQFRLPDTGVSRKHIEIQWDGQAAMLADLGSTNGTTVNGTPVQTWQLADGDVIRVGHSSLVFRAQG</sequence>
<dbReference type="InterPro" id="IPR050923">
    <property type="entry name" value="Cell_Proc_Reg/RNA_Proc"/>
</dbReference>
<dbReference type="InterPro" id="IPR042287">
    <property type="entry name" value="FhaA_N_sf"/>
</dbReference>
<feature type="compositionally biased region" description="Pro residues" evidence="2">
    <location>
        <begin position="276"/>
        <end position="285"/>
    </location>
</feature>
<dbReference type="STRING" id="995062.SAMN04489718_3115"/>
<feature type="compositionally biased region" description="Low complexity" evidence="2">
    <location>
        <begin position="304"/>
        <end position="325"/>
    </location>
</feature>
<feature type="compositionally biased region" description="Low complexity" evidence="2">
    <location>
        <begin position="246"/>
        <end position="272"/>
    </location>
</feature>
<gene>
    <name evidence="4" type="ORF">SAMN04489718_3115</name>
</gene>
<dbReference type="SMART" id="SM00240">
    <property type="entry name" value="FHA"/>
    <property type="match status" value="1"/>
</dbReference>
<feature type="compositionally biased region" description="Low complexity" evidence="2">
    <location>
        <begin position="152"/>
        <end position="206"/>
    </location>
</feature>
<evidence type="ECO:0000313" key="4">
    <source>
        <dbReference type="EMBL" id="SDR01937.1"/>
    </source>
</evidence>
<evidence type="ECO:0000259" key="3">
    <source>
        <dbReference type="PROSITE" id="PS50006"/>
    </source>
</evidence>
<proteinExistence type="predicted"/>
<reference evidence="5" key="1">
    <citation type="submission" date="2016-10" db="EMBL/GenBank/DDBJ databases">
        <authorList>
            <person name="Varghese N."/>
            <person name="Submissions S."/>
        </authorList>
    </citation>
    <scope>NUCLEOTIDE SEQUENCE [LARGE SCALE GENOMIC DNA]</scope>
    <source>
        <strain evidence="5">DSM 45459</strain>
    </source>
</reference>
<keyword evidence="1" id="KW-0597">Phosphoprotein</keyword>
<dbReference type="Pfam" id="PF12401">
    <property type="entry name" value="FhaA_N"/>
    <property type="match status" value="1"/>
</dbReference>
<name>A0A1H1FM08_9ACTN</name>
<dbReference type="Pfam" id="PF00498">
    <property type="entry name" value="FHA"/>
    <property type="match status" value="1"/>
</dbReference>
<protein>
    <submittedName>
        <fullName evidence="4">FHA domain-containing protein</fullName>
    </submittedName>
</protein>
<organism evidence="4 5">
    <name type="scientific">Actinopolyspora saharensis</name>
    <dbReference type="NCBI Taxonomy" id="995062"/>
    <lineage>
        <taxon>Bacteria</taxon>
        <taxon>Bacillati</taxon>
        <taxon>Actinomycetota</taxon>
        <taxon>Actinomycetes</taxon>
        <taxon>Actinopolysporales</taxon>
        <taxon>Actinopolysporaceae</taxon>
        <taxon>Actinopolyspora</taxon>
    </lineage>
</organism>
<dbReference type="SUPFAM" id="SSF49879">
    <property type="entry name" value="SMAD/FHA domain"/>
    <property type="match status" value="1"/>
</dbReference>
<dbReference type="EMBL" id="FNKO01000002">
    <property type="protein sequence ID" value="SDR01937.1"/>
    <property type="molecule type" value="Genomic_DNA"/>
</dbReference>
<dbReference type="Gene3D" id="2.60.200.20">
    <property type="match status" value="1"/>
</dbReference>
<dbReference type="InterPro" id="IPR008984">
    <property type="entry name" value="SMAD_FHA_dom_sf"/>
</dbReference>
<dbReference type="PANTHER" id="PTHR23308">
    <property type="entry name" value="NUCLEAR INHIBITOR OF PROTEIN PHOSPHATASE-1"/>
    <property type="match status" value="1"/>
</dbReference>
<keyword evidence="5" id="KW-1185">Reference proteome</keyword>
<evidence type="ECO:0000313" key="5">
    <source>
        <dbReference type="Proteomes" id="UP000199301"/>
    </source>
</evidence>
<dbReference type="AlphaFoldDB" id="A0A1H1FM08"/>
<feature type="domain" description="FHA" evidence="3">
    <location>
        <begin position="422"/>
        <end position="471"/>
    </location>
</feature>
<feature type="compositionally biased region" description="Pro residues" evidence="2">
    <location>
        <begin position="210"/>
        <end position="219"/>
    </location>
</feature>
<dbReference type="Proteomes" id="UP000199301">
    <property type="component" value="Unassembled WGS sequence"/>
</dbReference>
<feature type="region of interest" description="Disordered" evidence="2">
    <location>
        <begin position="119"/>
        <end position="398"/>
    </location>
</feature>
<dbReference type="InterPro" id="IPR022128">
    <property type="entry name" value="FhaA_N"/>
</dbReference>
<feature type="compositionally biased region" description="Low complexity" evidence="2">
    <location>
        <begin position="353"/>
        <end position="379"/>
    </location>
</feature>
<accession>A0A1H1FM08</accession>
<evidence type="ECO:0000256" key="2">
    <source>
        <dbReference type="SAM" id="MobiDB-lite"/>
    </source>
</evidence>
<evidence type="ECO:0000256" key="1">
    <source>
        <dbReference type="ARBA" id="ARBA00022553"/>
    </source>
</evidence>
<dbReference type="Gene3D" id="3.30.2320.60">
    <property type="entry name" value="FhaA, phosphopeptide-binding domain (DUF3662)"/>
    <property type="match status" value="1"/>
</dbReference>
<dbReference type="InterPro" id="IPR000253">
    <property type="entry name" value="FHA_dom"/>
</dbReference>
<dbReference type="PROSITE" id="PS50006">
    <property type="entry name" value="FHA_DOMAIN"/>
    <property type="match status" value="1"/>
</dbReference>
<dbReference type="CDD" id="cd22668">
    <property type="entry name" value="FHA_FhaA-like"/>
    <property type="match status" value="1"/>
</dbReference>